<dbReference type="InterPro" id="IPR036291">
    <property type="entry name" value="NAD(P)-bd_dom_sf"/>
</dbReference>
<dbReference type="Gene3D" id="3.40.50.720">
    <property type="entry name" value="NAD(P)-binding Rossmann-like Domain"/>
    <property type="match status" value="1"/>
</dbReference>
<protein>
    <submittedName>
        <fullName evidence="5">3-hydroxyacyl-CoA dehydrogenase / enoyl CoA hydratase</fullName>
    </submittedName>
</protein>
<dbReference type="InterPro" id="IPR013328">
    <property type="entry name" value="6PGD_dom2"/>
</dbReference>
<evidence type="ECO:0000313" key="6">
    <source>
        <dbReference type="Proteomes" id="UP000016569"/>
    </source>
</evidence>
<comment type="caution">
    <text evidence="5">The sequence shown here is derived from an EMBL/GenBank/DDBJ whole genome shotgun (WGS) entry which is preliminary data.</text>
</comment>
<dbReference type="SUPFAM" id="SSF51735">
    <property type="entry name" value="NAD(P)-binding Rossmann-fold domains"/>
    <property type="match status" value="1"/>
</dbReference>
<dbReference type="InterPro" id="IPR006108">
    <property type="entry name" value="3HC_DH_C"/>
</dbReference>
<evidence type="ECO:0000256" key="1">
    <source>
        <dbReference type="ARBA" id="ARBA00023002"/>
    </source>
</evidence>
<dbReference type="SUPFAM" id="SSF48179">
    <property type="entry name" value="6-phosphogluconate dehydrogenase C-terminal domain-like"/>
    <property type="match status" value="2"/>
</dbReference>
<dbReference type="AlphaFoldDB" id="A0A8E0KI53"/>
<dbReference type="GO" id="GO:0016616">
    <property type="term" value="F:oxidoreductase activity, acting on the CH-OH group of donors, NAD or NADP as acceptor"/>
    <property type="evidence" value="ECO:0007669"/>
    <property type="project" value="InterPro"/>
</dbReference>
<name>A0A8E0KI53_9CAUL</name>
<organism evidence="5 6">
    <name type="scientific">Brevundimonas abyssalis TAR-001</name>
    <dbReference type="NCBI Taxonomy" id="1391729"/>
    <lineage>
        <taxon>Bacteria</taxon>
        <taxon>Pseudomonadati</taxon>
        <taxon>Pseudomonadota</taxon>
        <taxon>Alphaproteobacteria</taxon>
        <taxon>Caulobacterales</taxon>
        <taxon>Caulobacteraceae</taxon>
        <taxon>Brevundimonas</taxon>
    </lineage>
</organism>
<reference evidence="6" key="1">
    <citation type="journal article" date="2013" name="Genome Announc.">
        <title>Draft Genome Sequence of the Dimorphic Prosthecate Bacterium Brevundimonas abyssalis TAR-001T.</title>
        <authorList>
            <person name="Tsubouchi T."/>
            <person name="Nishi S."/>
            <person name="Usui K."/>
            <person name="Shimane Y."/>
            <person name="Takaki Y."/>
            <person name="Maruyama T."/>
            <person name="Hatada Y."/>
        </authorList>
    </citation>
    <scope>NUCLEOTIDE SEQUENCE [LARGE SCALE GENOMIC DNA]</scope>
    <source>
        <strain evidence="6">TAR-001</strain>
    </source>
</reference>
<dbReference type="PANTHER" id="PTHR48075">
    <property type="entry name" value="3-HYDROXYACYL-COA DEHYDROGENASE FAMILY PROTEIN"/>
    <property type="match status" value="1"/>
</dbReference>
<dbReference type="InterPro" id="IPR006176">
    <property type="entry name" value="3-OHacyl-CoA_DH_NAD-bd"/>
</dbReference>
<evidence type="ECO:0000259" key="3">
    <source>
        <dbReference type="Pfam" id="PF00725"/>
    </source>
</evidence>
<dbReference type="Proteomes" id="UP000016569">
    <property type="component" value="Unassembled WGS sequence"/>
</dbReference>
<dbReference type="PANTHER" id="PTHR48075:SF5">
    <property type="entry name" value="3-HYDROXYBUTYRYL-COA DEHYDROGENASE"/>
    <property type="match status" value="1"/>
</dbReference>
<dbReference type="InterPro" id="IPR008927">
    <property type="entry name" value="6-PGluconate_DH-like_C_sf"/>
</dbReference>
<feature type="compositionally biased region" description="Basic and acidic residues" evidence="2">
    <location>
        <begin position="513"/>
        <end position="523"/>
    </location>
</feature>
<dbReference type="Pfam" id="PF02737">
    <property type="entry name" value="3HCDH_N"/>
    <property type="match status" value="1"/>
</dbReference>
<dbReference type="RefSeq" id="WP_021696724.1">
    <property type="nucleotide sequence ID" value="NZ_BATC01000009.1"/>
</dbReference>
<dbReference type="Pfam" id="PF00725">
    <property type="entry name" value="3HCDH"/>
    <property type="match status" value="2"/>
</dbReference>
<sequence>MSGEKYRIGVVGLGVMGRGIAQLFATTGHTVTMYDSAPGGARGPRDQIAAILDQLAGKGRISADVAREARGRLLPVERLDGLAECDVVIEAIVEDLNAKVSLVSALEVILGEEAMIASNTSSLLISQIASGARRPERIAGLHFFNPVPLMKVVEVIAGARTSSDVAAALKTMIEATGHRAVSAQDQPGFLVNHAGRGLYTEGLALLEDGIASHADIDQVLKDAAGFRMGPFELFDLTGIDVSGRVLQGIFEQFQFEPRFRPSSLVPPRIAAGLFGRKTGQGWYDYREGTPSAQRDPSSTIGEGGRVWIAPDCEQFEGLAAAVMERNGVIAPYAEDPDVLILIQPWGREASAVCAEQGLDPNRTIAVDPLPGLSRRRTLMATPATTAQARAKAMDLLGGGETPATMIADSPGFITQRVLATIINIACQIAQRGIATVADIDDAVRLGLGYPTGPLAWGDHIGAAGLWRFSTPFAIPPVIRDTAFRLGCGSGHGSGCRSPGRRSHEPVRLQRLDRASGNPLRHDQPVSCPGPGGLASTASIARARRGTFARLAVALFSGHPAPGRHG</sequence>
<feature type="region of interest" description="Disordered" evidence="2">
    <location>
        <begin position="513"/>
        <end position="532"/>
    </location>
</feature>
<dbReference type="GO" id="GO:0070403">
    <property type="term" value="F:NAD+ binding"/>
    <property type="evidence" value="ECO:0007669"/>
    <property type="project" value="InterPro"/>
</dbReference>
<feature type="domain" description="3-hydroxyacyl-CoA dehydrogenase C-terminal" evidence="3">
    <location>
        <begin position="188"/>
        <end position="285"/>
    </location>
</feature>
<evidence type="ECO:0000313" key="5">
    <source>
        <dbReference type="EMBL" id="GAD58628.1"/>
    </source>
</evidence>
<feature type="domain" description="3-hydroxyacyl-CoA dehydrogenase NAD binding" evidence="4">
    <location>
        <begin position="8"/>
        <end position="185"/>
    </location>
</feature>
<feature type="domain" description="3-hydroxyacyl-CoA dehydrogenase C-terminal" evidence="3">
    <location>
        <begin position="411"/>
        <end position="467"/>
    </location>
</feature>
<accession>A0A8E0KI53</accession>
<keyword evidence="1" id="KW-0560">Oxidoreductase</keyword>
<dbReference type="Gene3D" id="1.10.1040.10">
    <property type="entry name" value="N-(1-d-carboxylethyl)-l-norvaline Dehydrogenase, domain 2"/>
    <property type="match status" value="2"/>
</dbReference>
<evidence type="ECO:0000259" key="4">
    <source>
        <dbReference type="Pfam" id="PF02737"/>
    </source>
</evidence>
<evidence type="ECO:0000256" key="2">
    <source>
        <dbReference type="SAM" id="MobiDB-lite"/>
    </source>
</evidence>
<gene>
    <name evidence="5" type="ORF">MBEBAB_0878</name>
</gene>
<proteinExistence type="predicted"/>
<dbReference type="EMBL" id="BATC01000009">
    <property type="protein sequence ID" value="GAD58628.1"/>
    <property type="molecule type" value="Genomic_DNA"/>
</dbReference>
<dbReference type="NCBIfam" id="NF006124">
    <property type="entry name" value="PRK08268.1"/>
    <property type="match status" value="1"/>
</dbReference>
<dbReference type="GO" id="GO:0006631">
    <property type="term" value="P:fatty acid metabolic process"/>
    <property type="evidence" value="ECO:0007669"/>
    <property type="project" value="InterPro"/>
</dbReference>
<keyword evidence="6" id="KW-1185">Reference proteome</keyword>